<sequence>MPAPHLLQLCLASVLVAASLPVGAEALRCGNNLVSPGDTKTTVIQKCGEPARKDYLCKRKRSYTRLADGVETEPVLVTVCDQVEDWTYDAGPGTFLTVLRFEQNELKSVLYGDRSN</sequence>
<feature type="signal peptide" evidence="1">
    <location>
        <begin position="1"/>
        <end position="24"/>
    </location>
</feature>
<dbReference type="Pfam" id="PF11006">
    <property type="entry name" value="DUF2845"/>
    <property type="match status" value="1"/>
</dbReference>
<dbReference type="Proteomes" id="UP000663570">
    <property type="component" value="Chromosome"/>
</dbReference>
<reference evidence="2 3" key="1">
    <citation type="submission" date="2021-02" db="EMBL/GenBank/DDBJ databases">
        <title>Niveibacterium changnyeongensis HC41.</title>
        <authorList>
            <person name="Kang M."/>
        </authorList>
    </citation>
    <scope>NUCLEOTIDE SEQUENCE [LARGE SCALE GENOMIC DNA]</scope>
    <source>
        <strain evidence="2 3">HC41</strain>
    </source>
</reference>
<dbReference type="RefSeq" id="WP_206255570.1">
    <property type="nucleotide sequence ID" value="NZ_CP071060.1"/>
</dbReference>
<protein>
    <submittedName>
        <fullName evidence="2">DUF2845 domain-containing protein</fullName>
    </submittedName>
</protein>
<keyword evidence="1" id="KW-0732">Signal</keyword>
<evidence type="ECO:0000256" key="1">
    <source>
        <dbReference type="SAM" id="SignalP"/>
    </source>
</evidence>
<dbReference type="EMBL" id="CP071060">
    <property type="protein sequence ID" value="QSI78254.1"/>
    <property type="molecule type" value="Genomic_DNA"/>
</dbReference>
<evidence type="ECO:0000313" key="3">
    <source>
        <dbReference type="Proteomes" id="UP000663570"/>
    </source>
</evidence>
<dbReference type="InterPro" id="IPR021268">
    <property type="entry name" value="DUF2845"/>
</dbReference>
<name>A0ABX7MA42_9RHOO</name>
<accession>A0ABX7MA42</accession>
<feature type="chain" id="PRO_5045147868" evidence="1">
    <location>
        <begin position="25"/>
        <end position="116"/>
    </location>
</feature>
<organism evidence="2 3">
    <name type="scientific">Niveibacterium microcysteis</name>
    <dbReference type="NCBI Taxonomy" id="2811415"/>
    <lineage>
        <taxon>Bacteria</taxon>
        <taxon>Pseudomonadati</taxon>
        <taxon>Pseudomonadota</taxon>
        <taxon>Betaproteobacteria</taxon>
        <taxon>Rhodocyclales</taxon>
        <taxon>Rhodocyclaceae</taxon>
        <taxon>Niveibacterium</taxon>
    </lineage>
</organism>
<gene>
    <name evidence="2" type="ORF">JY500_06380</name>
</gene>
<keyword evidence="3" id="KW-1185">Reference proteome</keyword>
<proteinExistence type="predicted"/>
<evidence type="ECO:0000313" key="2">
    <source>
        <dbReference type="EMBL" id="QSI78254.1"/>
    </source>
</evidence>